<dbReference type="GO" id="GO:0044594">
    <property type="term" value="F:17-beta-hydroxysteroid dehydrogenase (NAD+) activity"/>
    <property type="evidence" value="ECO:0007669"/>
    <property type="project" value="TreeGrafter"/>
</dbReference>
<dbReference type="SUPFAM" id="SSF54637">
    <property type="entry name" value="Thioesterase/thiol ester dehydrase-isomerase"/>
    <property type="match status" value="2"/>
</dbReference>
<name>A0AAD9NUE3_RIDPI</name>
<dbReference type="InterPro" id="IPR036527">
    <property type="entry name" value="SCP2_sterol-bd_dom_sf"/>
</dbReference>
<evidence type="ECO:0000259" key="7">
    <source>
        <dbReference type="Pfam" id="PF22622"/>
    </source>
</evidence>
<feature type="domain" description="MaoC-like" evidence="5">
    <location>
        <begin position="75"/>
        <end position="185"/>
    </location>
</feature>
<dbReference type="AlphaFoldDB" id="A0AAD9NUE3"/>
<dbReference type="InterPro" id="IPR029069">
    <property type="entry name" value="HotDog_dom_sf"/>
</dbReference>
<dbReference type="PANTHER" id="PTHR13078">
    <property type="entry name" value="PEROXISOMAL MULTIFUNCTIONAL ENZYME TYPE 2-RELATED"/>
    <property type="match status" value="1"/>
</dbReference>
<protein>
    <recommendedName>
        <fullName evidence="10">Peroxisomal multifunctional enzyme type 2</fullName>
    </recommendedName>
</protein>
<dbReference type="Proteomes" id="UP001209878">
    <property type="component" value="Unassembled WGS sequence"/>
</dbReference>
<evidence type="ECO:0000256" key="2">
    <source>
        <dbReference type="ARBA" id="ARBA00006484"/>
    </source>
</evidence>
<keyword evidence="4" id="KW-0456">Lyase</keyword>
<dbReference type="Pfam" id="PF02036">
    <property type="entry name" value="SCP2"/>
    <property type="match status" value="1"/>
</dbReference>
<gene>
    <name evidence="8" type="ORF">NP493_473g01021</name>
</gene>
<feature type="domain" description="Peroxisomal multifunctional enzyme type 2-like N-terminal" evidence="7">
    <location>
        <begin position="1"/>
        <end position="56"/>
    </location>
</feature>
<keyword evidence="3" id="KW-0576">Peroxisome</keyword>
<evidence type="ECO:0000313" key="9">
    <source>
        <dbReference type="Proteomes" id="UP001209878"/>
    </source>
</evidence>
<dbReference type="GO" id="GO:0005777">
    <property type="term" value="C:peroxisome"/>
    <property type="evidence" value="ECO:0007669"/>
    <property type="project" value="UniProtKB-SubCell"/>
</dbReference>
<proteinExistence type="inferred from homology"/>
<comment type="subcellular location">
    <subcellularLocation>
        <location evidence="1">Peroxisome</location>
    </subcellularLocation>
</comment>
<evidence type="ECO:0000256" key="1">
    <source>
        <dbReference type="ARBA" id="ARBA00004275"/>
    </source>
</evidence>
<evidence type="ECO:0000259" key="5">
    <source>
        <dbReference type="Pfam" id="PF01575"/>
    </source>
</evidence>
<evidence type="ECO:0000256" key="3">
    <source>
        <dbReference type="ARBA" id="ARBA00023140"/>
    </source>
</evidence>
<dbReference type="InterPro" id="IPR003033">
    <property type="entry name" value="SCP2_sterol-bd_dom"/>
</dbReference>
<comment type="similarity">
    <text evidence="2">Belongs to the short-chain dehydrogenases/reductases (SDR) family.</text>
</comment>
<dbReference type="PANTHER" id="PTHR13078:SF56">
    <property type="entry name" value="PEROXISOMAL MULTIFUNCTIONAL ENZYME TYPE 2"/>
    <property type="match status" value="1"/>
</dbReference>
<dbReference type="Pfam" id="PF22622">
    <property type="entry name" value="MFE-2_hydrat-2_N"/>
    <property type="match status" value="1"/>
</dbReference>
<evidence type="ECO:0000259" key="6">
    <source>
        <dbReference type="Pfam" id="PF02036"/>
    </source>
</evidence>
<dbReference type="InterPro" id="IPR002539">
    <property type="entry name" value="MaoC-like_dom"/>
</dbReference>
<evidence type="ECO:0000313" key="8">
    <source>
        <dbReference type="EMBL" id="KAK2179769.1"/>
    </source>
</evidence>
<keyword evidence="9" id="KW-1185">Reference proteome</keyword>
<feature type="domain" description="SCP2" evidence="6">
    <location>
        <begin position="217"/>
        <end position="318"/>
    </location>
</feature>
<dbReference type="InterPro" id="IPR054357">
    <property type="entry name" value="MFE-2_N"/>
</dbReference>
<dbReference type="Gene3D" id="3.30.1050.10">
    <property type="entry name" value="SCP2 sterol-binding domain"/>
    <property type="match status" value="1"/>
</dbReference>
<evidence type="ECO:0000256" key="4">
    <source>
        <dbReference type="ARBA" id="ARBA00023239"/>
    </source>
</evidence>
<comment type="caution">
    <text evidence="8">The sequence shown here is derived from an EMBL/GenBank/DDBJ whole genome shotgun (WGS) entry which is preliminary data.</text>
</comment>
<dbReference type="CDD" id="cd03448">
    <property type="entry name" value="HDE_HSD"/>
    <property type="match status" value="1"/>
</dbReference>
<accession>A0AAD9NUE3</accession>
<evidence type="ECO:0008006" key="10">
    <source>
        <dbReference type="Google" id="ProtNLM"/>
    </source>
</evidence>
<dbReference type="Pfam" id="PF01575">
    <property type="entry name" value="MaoC_dehydratas"/>
    <property type="match status" value="1"/>
</dbReference>
<organism evidence="8 9">
    <name type="scientific">Ridgeia piscesae</name>
    <name type="common">Tubeworm</name>
    <dbReference type="NCBI Taxonomy" id="27915"/>
    <lineage>
        <taxon>Eukaryota</taxon>
        <taxon>Metazoa</taxon>
        <taxon>Spiralia</taxon>
        <taxon>Lophotrochozoa</taxon>
        <taxon>Annelida</taxon>
        <taxon>Polychaeta</taxon>
        <taxon>Sedentaria</taxon>
        <taxon>Canalipalpata</taxon>
        <taxon>Sabellida</taxon>
        <taxon>Siboglinidae</taxon>
        <taxon>Ridgeia</taxon>
    </lineage>
</organism>
<sequence>MELLGPLPTSATLTCRGEVVDILDKGSGAVILADVDIFSESGERLAHCQINTFLRGAGGYGGHRNSALAMATVAVPSRPPDGSITEKIGVDQAALYRLNGDPNPLHIDPQFATMAGFPRPILHGLCTLGYATRHVLQQFCDNDVSKFKAIKARFTKPIYPGQTLQTDMWKTATRIHFTCKVVESGEICLAGGYVDLACSMSDDLQSTQKLSCELVFSDLKRRIATDKSLVKRANAVFLINVTKEGKIVTQQTIDLRQGQIYPGEPKQPLKAECTLTISDEDLGAIAASKLFLRKAFLEGRLDVQGEMVLVEKFSHIFQQPAKL</sequence>
<dbReference type="GO" id="GO:0003857">
    <property type="term" value="F:(3S)-3-hydroxyacyl-CoA dehydrogenase (NAD+) activity"/>
    <property type="evidence" value="ECO:0007669"/>
    <property type="project" value="TreeGrafter"/>
</dbReference>
<dbReference type="SUPFAM" id="SSF55718">
    <property type="entry name" value="SCP-like"/>
    <property type="match status" value="1"/>
</dbReference>
<reference evidence="8" key="1">
    <citation type="journal article" date="2023" name="Mol. Biol. Evol.">
        <title>Third-Generation Sequencing Reveals the Adaptive Role of the Epigenome in Three Deep-Sea Polychaetes.</title>
        <authorList>
            <person name="Perez M."/>
            <person name="Aroh O."/>
            <person name="Sun Y."/>
            <person name="Lan Y."/>
            <person name="Juniper S.K."/>
            <person name="Young C.R."/>
            <person name="Angers B."/>
            <person name="Qian P.Y."/>
        </authorList>
    </citation>
    <scope>NUCLEOTIDE SEQUENCE</scope>
    <source>
        <strain evidence="8">R07B-5</strain>
    </source>
</reference>
<dbReference type="GO" id="GO:0018812">
    <property type="term" value="F:3-hydroxyacyl-CoA dehydratase activity"/>
    <property type="evidence" value="ECO:0007669"/>
    <property type="project" value="UniProtKB-ARBA"/>
</dbReference>
<dbReference type="GO" id="GO:0006635">
    <property type="term" value="P:fatty acid beta-oxidation"/>
    <property type="evidence" value="ECO:0007669"/>
    <property type="project" value="TreeGrafter"/>
</dbReference>
<dbReference type="EMBL" id="JAODUO010000473">
    <property type="protein sequence ID" value="KAK2179769.1"/>
    <property type="molecule type" value="Genomic_DNA"/>
</dbReference>
<dbReference type="Gene3D" id="3.10.129.10">
    <property type="entry name" value="Hotdog Thioesterase"/>
    <property type="match status" value="1"/>
</dbReference>
<dbReference type="FunFam" id="3.10.129.10:FF:000013">
    <property type="entry name" value="Peroxisomal multifunctional enzyme type 2"/>
    <property type="match status" value="1"/>
</dbReference>